<dbReference type="EMBL" id="SRPE01000010">
    <property type="protein sequence ID" value="TGN24243.1"/>
    <property type="molecule type" value="Genomic_DNA"/>
</dbReference>
<protein>
    <submittedName>
        <fullName evidence="2">Crp/Fnr family transcriptional regulator</fullName>
    </submittedName>
</protein>
<sequence>MKEKLKIYLSQLNILSSDEIEYSVTMFENVIIKKNDFFVSEKKLCDQIAFIFKGGVRSFSIAENGEDNTTCFKFENQFITSYESFISKKKSKKSIQAIEDCDLLVINRTNFLYLMEKFPSWISVQNFIIQQEFIEKENYLNYLKNTSAKDKYLHILNEKPEIAKRASVNHIASYLGITQRTLTRVKKGISFQTF</sequence>
<dbReference type="InterPro" id="IPR014710">
    <property type="entry name" value="RmlC-like_jellyroll"/>
</dbReference>
<evidence type="ECO:0000313" key="3">
    <source>
        <dbReference type="Proteomes" id="UP000297998"/>
    </source>
</evidence>
<dbReference type="InterPro" id="IPR018490">
    <property type="entry name" value="cNMP-bd_dom_sf"/>
</dbReference>
<name>A0A4Z1AWF5_9FLAO</name>
<dbReference type="Proteomes" id="UP000297998">
    <property type="component" value="Unassembled WGS sequence"/>
</dbReference>
<keyword evidence="3" id="KW-1185">Reference proteome</keyword>
<comment type="caution">
    <text evidence="2">The sequence shown here is derived from an EMBL/GenBank/DDBJ whole genome shotgun (WGS) entry which is preliminary data.</text>
</comment>
<feature type="domain" description="Cyclic nucleotide-binding" evidence="1">
    <location>
        <begin position="32"/>
        <end position="117"/>
    </location>
</feature>
<dbReference type="Pfam" id="PF00027">
    <property type="entry name" value="cNMP_binding"/>
    <property type="match status" value="1"/>
</dbReference>
<dbReference type="OrthoDB" id="758145at2"/>
<organism evidence="2 3">
    <name type="scientific">Empedobacter tilapiae</name>
    <dbReference type="NCBI Taxonomy" id="2491114"/>
    <lineage>
        <taxon>Bacteria</taxon>
        <taxon>Pseudomonadati</taxon>
        <taxon>Bacteroidota</taxon>
        <taxon>Flavobacteriia</taxon>
        <taxon>Flavobacteriales</taxon>
        <taxon>Weeksellaceae</taxon>
        <taxon>Empedobacter</taxon>
    </lineage>
</organism>
<accession>A0A4Z1AWF5</accession>
<dbReference type="Gene3D" id="2.60.120.10">
    <property type="entry name" value="Jelly Rolls"/>
    <property type="match status" value="1"/>
</dbReference>
<dbReference type="InterPro" id="IPR000595">
    <property type="entry name" value="cNMP-bd_dom"/>
</dbReference>
<dbReference type="RefSeq" id="WP_135836313.1">
    <property type="nucleotide sequence ID" value="NZ_SRPE01000010.1"/>
</dbReference>
<proteinExistence type="predicted"/>
<gene>
    <name evidence="2" type="ORF">E4J94_13415</name>
</gene>
<evidence type="ECO:0000313" key="2">
    <source>
        <dbReference type="EMBL" id="TGN24243.1"/>
    </source>
</evidence>
<evidence type="ECO:0000259" key="1">
    <source>
        <dbReference type="Pfam" id="PF00027"/>
    </source>
</evidence>
<dbReference type="AlphaFoldDB" id="A0A4Z1AWF5"/>
<reference evidence="2 3" key="1">
    <citation type="submission" date="2019-03" db="EMBL/GenBank/DDBJ databases">
        <title>Empedobacter tilapiae sp. nov., isolated from an intestine of Nile tilapia Oreochromis niloticus.</title>
        <authorList>
            <person name="Kim Y.-O."/>
            <person name="Yoon J.-H."/>
        </authorList>
    </citation>
    <scope>NUCLEOTIDE SEQUENCE [LARGE SCALE GENOMIC DNA]</scope>
    <source>
        <strain evidence="2 3">MRS2</strain>
    </source>
</reference>
<dbReference type="SUPFAM" id="SSF51206">
    <property type="entry name" value="cAMP-binding domain-like"/>
    <property type="match status" value="1"/>
</dbReference>